<evidence type="ECO:0000313" key="6">
    <source>
        <dbReference type="Proteomes" id="UP000274131"/>
    </source>
</evidence>
<feature type="domain" description="K Homology" evidence="4">
    <location>
        <begin position="264"/>
        <end position="333"/>
    </location>
</feature>
<dbReference type="Pfam" id="PF00013">
    <property type="entry name" value="KH_1"/>
    <property type="match status" value="3"/>
</dbReference>
<evidence type="ECO:0000313" key="7">
    <source>
        <dbReference type="WBParaSite" id="EVEC_0000431901-mRNA-1"/>
    </source>
</evidence>
<dbReference type="SUPFAM" id="SSF54791">
    <property type="entry name" value="Eukaryotic type KH-domain (KH-domain type I)"/>
    <property type="match status" value="3"/>
</dbReference>
<dbReference type="STRING" id="51028.A0A0N4V2S5"/>
<dbReference type="OrthoDB" id="1937934at2759"/>
<evidence type="ECO:0000259" key="4">
    <source>
        <dbReference type="SMART" id="SM00322"/>
    </source>
</evidence>
<keyword evidence="6" id="KW-1185">Reference proteome</keyword>
<dbReference type="Gene3D" id="3.30.1370.10">
    <property type="entry name" value="K Homology domain, type 1"/>
    <property type="match status" value="3"/>
</dbReference>
<evidence type="ECO:0000256" key="1">
    <source>
        <dbReference type="ARBA" id="ARBA00022737"/>
    </source>
</evidence>
<dbReference type="CDD" id="cd22432">
    <property type="entry name" value="KH-I_HNRNPK_rpt1"/>
    <property type="match status" value="1"/>
</dbReference>
<gene>
    <name evidence="5" type="ORF">EVEC_LOCUS4027</name>
</gene>
<proteinExistence type="predicted"/>
<dbReference type="Proteomes" id="UP000274131">
    <property type="component" value="Unassembled WGS sequence"/>
</dbReference>
<dbReference type="CDD" id="cd22434">
    <property type="entry name" value="KH-I_HNRNPK_rpt3"/>
    <property type="match status" value="1"/>
</dbReference>
<feature type="domain" description="K Homology" evidence="4">
    <location>
        <begin position="113"/>
        <end position="184"/>
    </location>
</feature>
<dbReference type="InterPro" id="IPR036612">
    <property type="entry name" value="KH_dom_type_1_sf"/>
</dbReference>
<protein>
    <submittedName>
        <fullName evidence="7">Heterogeneous nuclear ribonucleoprotein K</fullName>
    </submittedName>
</protein>
<keyword evidence="2" id="KW-0694">RNA-binding</keyword>
<sequence>MKRHGEDSYGGDRNTSSGKRQRPDSYTEAIAAGKYELKLLVSSRNAGGIIGKGGSNIKRLRSEFDATLTVPDSQTPERILTIVATVDNVIKCISDIIPRLDEFQNRNDESRRREGDVRMLVHSSHAGAVIGRGGSKIKEIREETGTQLKVYAQCCPQSTERVIQISGNPDQVIDCVKLIINILKEIPLKGTNKPYVSIYYDPTRVEVYGGYPPDRNYRDFSRGGLGMAVELPSYGIGMDIRGSRAFGNRGPMGSPAIPPFSLRQEQTTQVTIPNELGGTIIGKGGERISRIREESGAVITIEPPQEDKERIITISGTQAQIHAAQYLLQQCVRSSLAGRRYLSQH</sequence>
<dbReference type="WBParaSite" id="EVEC_0000431901-mRNA-1">
    <property type="protein sequence ID" value="EVEC_0000431901-mRNA-1"/>
    <property type="gene ID" value="EVEC_0000431901"/>
</dbReference>
<name>A0A0N4V2S5_ENTVE</name>
<dbReference type="GO" id="GO:0003723">
    <property type="term" value="F:RNA binding"/>
    <property type="evidence" value="ECO:0007669"/>
    <property type="project" value="UniProtKB-UniRule"/>
</dbReference>
<reference evidence="5 6" key="2">
    <citation type="submission" date="2018-10" db="EMBL/GenBank/DDBJ databases">
        <authorList>
            <consortium name="Pathogen Informatics"/>
        </authorList>
    </citation>
    <scope>NUCLEOTIDE SEQUENCE [LARGE SCALE GENOMIC DNA]</scope>
</reference>
<dbReference type="EMBL" id="UXUI01007743">
    <property type="protein sequence ID" value="VDD89276.1"/>
    <property type="molecule type" value="Genomic_DNA"/>
</dbReference>
<dbReference type="SMART" id="SM00322">
    <property type="entry name" value="KH"/>
    <property type="match status" value="3"/>
</dbReference>
<evidence type="ECO:0000256" key="2">
    <source>
        <dbReference type="PROSITE-ProRule" id="PRU00117"/>
    </source>
</evidence>
<dbReference type="PANTHER" id="PTHR10288">
    <property type="entry name" value="KH DOMAIN CONTAINING RNA BINDING PROTEIN"/>
    <property type="match status" value="1"/>
</dbReference>
<dbReference type="InterPro" id="IPR004088">
    <property type="entry name" value="KH_dom_type_1"/>
</dbReference>
<dbReference type="CDD" id="cd22433">
    <property type="entry name" value="KH-I_HNRNPK_rpt2"/>
    <property type="match status" value="1"/>
</dbReference>
<evidence type="ECO:0000256" key="3">
    <source>
        <dbReference type="SAM" id="MobiDB-lite"/>
    </source>
</evidence>
<feature type="domain" description="K Homology" evidence="4">
    <location>
        <begin position="33"/>
        <end position="101"/>
    </location>
</feature>
<dbReference type="InterPro" id="IPR004087">
    <property type="entry name" value="KH_dom"/>
</dbReference>
<dbReference type="AlphaFoldDB" id="A0A0N4V2S5"/>
<feature type="region of interest" description="Disordered" evidence="3">
    <location>
        <begin position="1"/>
        <end position="25"/>
    </location>
</feature>
<dbReference type="PROSITE" id="PS50084">
    <property type="entry name" value="KH_TYPE_1"/>
    <property type="match status" value="3"/>
</dbReference>
<keyword evidence="1" id="KW-0677">Repeat</keyword>
<reference evidence="7" key="1">
    <citation type="submission" date="2017-02" db="UniProtKB">
        <authorList>
            <consortium name="WormBaseParasite"/>
        </authorList>
    </citation>
    <scope>IDENTIFICATION</scope>
</reference>
<evidence type="ECO:0000313" key="5">
    <source>
        <dbReference type="EMBL" id="VDD89276.1"/>
    </source>
</evidence>
<organism evidence="7">
    <name type="scientific">Enterobius vermicularis</name>
    <name type="common">Human pinworm</name>
    <dbReference type="NCBI Taxonomy" id="51028"/>
    <lineage>
        <taxon>Eukaryota</taxon>
        <taxon>Metazoa</taxon>
        <taxon>Ecdysozoa</taxon>
        <taxon>Nematoda</taxon>
        <taxon>Chromadorea</taxon>
        <taxon>Rhabditida</taxon>
        <taxon>Spirurina</taxon>
        <taxon>Oxyuridomorpha</taxon>
        <taxon>Oxyuroidea</taxon>
        <taxon>Oxyuridae</taxon>
        <taxon>Enterobius</taxon>
    </lineage>
</organism>
<accession>A0A0N4V2S5</accession>